<evidence type="ECO:0000256" key="1">
    <source>
        <dbReference type="SAM" id="MobiDB-lite"/>
    </source>
</evidence>
<protein>
    <submittedName>
        <fullName evidence="2">Uncharacterized protein</fullName>
    </submittedName>
</protein>
<evidence type="ECO:0000313" key="2">
    <source>
        <dbReference type="EMBL" id="CEK83148.1"/>
    </source>
</evidence>
<name>A0A0B7AQL0_9EUPU</name>
<reference evidence="2" key="1">
    <citation type="submission" date="2014-12" db="EMBL/GenBank/DDBJ databases">
        <title>Insight into the proteome of Arion vulgaris.</title>
        <authorList>
            <person name="Aradska J."/>
            <person name="Bulat T."/>
            <person name="Smidak R."/>
            <person name="Sarate P."/>
            <person name="Gangsoo J."/>
            <person name="Sialana F."/>
            <person name="Bilban M."/>
            <person name="Lubec G."/>
        </authorList>
    </citation>
    <scope>NUCLEOTIDE SEQUENCE</scope>
    <source>
        <tissue evidence="2">Skin</tissue>
    </source>
</reference>
<sequence length="92" mass="10262">SVVLQSSNGVPPPQPSSQQCPNILKTMDMSDLEALSNSWLIANYIDNSIYIHMLFLTHKASTRDFHSCHSATFLPTVSQVRPQPFNSPQFSI</sequence>
<gene>
    <name evidence="2" type="primary">ORF135445</name>
</gene>
<feature type="non-terminal residue" evidence="2">
    <location>
        <position position="92"/>
    </location>
</feature>
<feature type="non-terminal residue" evidence="2">
    <location>
        <position position="1"/>
    </location>
</feature>
<proteinExistence type="predicted"/>
<organism evidence="2">
    <name type="scientific">Arion vulgaris</name>
    <dbReference type="NCBI Taxonomy" id="1028688"/>
    <lineage>
        <taxon>Eukaryota</taxon>
        <taxon>Metazoa</taxon>
        <taxon>Spiralia</taxon>
        <taxon>Lophotrochozoa</taxon>
        <taxon>Mollusca</taxon>
        <taxon>Gastropoda</taxon>
        <taxon>Heterobranchia</taxon>
        <taxon>Euthyneura</taxon>
        <taxon>Panpulmonata</taxon>
        <taxon>Eupulmonata</taxon>
        <taxon>Stylommatophora</taxon>
        <taxon>Helicina</taxon>
        <taxon>Arionoidea</taxon>
        <taxon>Arionidae</taxon>
        <taxon>Arion</taxon>
    </lineage>
</organism>
<accession>A0A0B7AQL0</accession>
<feature type="region of interest" description="Disordered" evidence="1">
    <location>
        <begin position="1"/>
        <end position="21"/>
    </location>
</feature>
<dbReference type="AlphaFoldDB" id="A0A0B7AQL0"/>
<dbReference type="EMBL" id="HACG01036283">
    <property type="protein sequence ID" value="CEK83148.1"/>
    <property type="molecule type" value="Transcribed_RNA"/>
</dbReference>